<keyword evidence="2" id="KW-0472">Membrane</keyword>
<dbReference type="InterPro" id="IPR008952">
    <property type="entry name" value="Tetraspanin_EC2_sf"/>
</dbReference>
<dbReference type="GO" id="GO:0016020">
    <property type="term" value="C:membrane"/>
    <property type="evidence" value="ECO:0007669"/>
    <property type="project" value="InterPro"/>
</dbReference>
<dbReference type="EMBL" id="CAWUFR010000163">
    <property type="protein sequence ID" value="CAK6970732.1"/>
    <property type="molecule type" value="Genomic_DNA"/>
</dbReference>
<dbReference type="Proteomes" id="UP001314229">
    <property type="component" value="Unassembled WGS sequence"/>
</dbReference>
<dbReference type="Gene3D" id="1.10.1450.10">
    <property type="entry name" value="Tetraspanin"/>
    <property type="match status" value="1"/>
</dbReference>
<feature type="transmembrane region" description="Helical" evidence="2">
    <location>
        <begin position="20"/>
        <end position="42"/>
    </location>
</feature>
<name>A0AAV1PFJ0_SCOSC</name>
<keyword evidence="4" id="KW-1185">Reference proteome</keyword>
<comment type="caution">
    <text evidence="3">The sequence shown here is derived from an EMBL/GenBank/DDBJ whole genome shotgun (WGS) entry which is preliminary data.</text>
</comment>
<evidence type="ECO:0000313" key="4">
    <source>
        <dbReference type="Proteomes" id="UP001314229"/>
    </source>
</evidence>
<keyword evidence="2" id="KW-0812">Transmembrane</keyword>
<feature type="region of interest" description="Disordered" evidence="1">
    <location>
        <begin position="253"/>
        <end position="274"/>
    </location>
</feature>
<sequence length="395" mass="44698">MATDDDDKKSTFFRKSNSCLWTATGIVIIYAVWSLLLLILTASGHLLNSQSFECVNSQEDVTRLRREARLVYLGSGLSMAVCLLLLLEFWRKKGFYGQIMTFSSFHLQELQEFEKRYLALLPLKDTPSNIQNQLNENVCHEINNVHRWQAEFKCCGLQSYQDWKSPTPDTCLCDGKDNSSGCVGVGDLLVYEKMTMVGVFPGFFALLALMSALYVFYMLVVEECVGKFRYWIYKKRGGEDMVPVVFIRKNNDDETREDNVDDGDAKESGEVGGAVLDIEEGTNEQREGQEAAEDFDDDNAVSIILMSELTKLQEELDPPPVQHTVQCLCIIPCKPKDFYTIRIEEGSPLLPKNAKLVDADKPTGHCVWARGHHVFSVKHIVWPSERTPSHSLLPS</sequence>
<evidence type="ECO:0000256" key="1">
    <source>
        <dbReference type="SAM" id="MobiDB-lite"/>
    </source>
</evidence>
<proteinExistence type="predicted"/>
<accession>A0AAV1PFJ0</accession>
<evidence type="ECO:0000256" key="2">
    <source>
        <dbReference type="SAM" id="Phobius"/>
    </source>
</evidence>
<evidence type="ECO:0000313" key="3">
    <source>
        <dbReference type="EMBL" id="CAK6970732.1"/>
    </source>
</evidence>
<feature type="transmembrane region" description="Helical" evidence="2">
    <location>
        <begin position="70"/>
        <end position="90"/>
    </location>
</feature>
<feature type="transmembrane region" description="Helical" evidence="2">
    <location>
        <begin position="197"/>
        <end position="220"/>
    </location>
</feature>
<reference evidence="3 4" key="1">
    <citation type="submission" date="2024-01" db="EMBL/GenBank/DDBJ databases">
        <authorList>
            <person name="Alioto T."/>
            <person name="Alioto T."/>
            <person name="Gomez Garrido J."/>
        </authorList>
    </citation>
    <scope>NUCLEOTIDE SEQUENCE [LARGE SCALE GENOMIC DNA]</scope>
</reference>
<keyword evidence="2" id="KW-1133">Transmembrane helix</keyword>
<organism evidence="3 4">
    <name type="scientific">Scomber scombrus</name>
    <name type="common">Atlantic mackerel</name>
    <name type="synonym">Scomber vernalis</name>
    <dbReference type="NCBI Taxonomy" id="13677"/>
    <lineage>
        <taxon>Eukaryota</taxon>
        <taxon>Metazoa</taxon>
        <taxon>Chordata</taxon>
        <taxon>Craniata</taxon>
        <taxon>Vertebrata</taxon>
        <taxon>Euteleostomi</taxon>
        <taxon>Actinopterygii</taxon>
        <taxon>Neopterygii</taxon>
        <taxon>Teleostei</taxon>
        <taxon>Neoteleostei</taxon>
        <taxon>Acanthomorphata</taxon>
        <taxon>Pelagiaria</taxon>
        <taxon>Scombriformes</taxon>
        <taxon>Scombridae</taxon>
        <taxon>Scomber</taxon>
    </lineage>
</organism>
<dbReference type="AlphaFoldDB" id="A0AAV1PFJ0"/>
<protein>
    <submittedName>
        <fullName evidence="3">Uncharacterized protein LOC120798529 isoform X1</fullName>
    </submittedName>
</protein>
<gene>
    <name evidence="3" type="ORF">FSCOSCO3_A025413</name>
</gene>